<keyword evidence="1 2" id="KW-0436">Ligase</keyword>
<evidence type="ECO:0000259" key="3">
    <source>
        <dbReference type="Pfam" id="PF00899"/>
    </source>
</evidence>
<dbReference type="GO" id="GO:0005737">
    <property type="term" value="C:cytoplasm"/>
    <property type="evidence" value="ECO:0007669"/>
    <property type="project" value="TreeGrafter"/>
</dbReference>
<dbReference type="Pfam" id="PF00899">
    <property type="entry name" value="ThiF"/>
    <property type="match status" value="1"/>
</dbReference>
<dbReference type="InterPro" id="IPR035985">
    <property type="entry name" value="Ubiquitin-activating_enz"/>
</dbReference>
<evidence type="ECO:0000313" key="5">
    <source>
        <dbReference type="Proteomes" id="UP000192501"/>
    </source>
</evidence>
<dbReference type="GO" id="GO:0019781">
    <property type="term" value="F:NEDD8 activating enzyme activity"/>
    <property type="evidence" value="ECO:0007669"/>
    <property type="project" value="UniProtKB-UniRule"/>
</dbReference>
<dbReference type="VEuPathDB" id="MicrosporidiaDB:A0H76_1998"/>
<dbReference type="InterPro" id="IPR000594">
    <property type="entry name" value="ThiF_NAD_FAD-bd"/>
</dbReference>
<evidence type="ECO:0000313" key="4">
    <source>
        <dbReference type="EMBL" id="ORD98730.1"/>
    </source>
</evidence>
<comment type="caution">
    <text evidence="4">The sequence shown here is derived from an EMBL/GenBank/DDBJ whole genome shotgun (WGS) entry which is preliminary data.</text>
</comment>
<proteinExistence type="inferred from homology"/>
<comment type="catalytic activity">
    <reaction evidence="2">
        <text>ATP + [NEDD8 protein] + [E1 NEDD8-activating enzyme]-L-cysteine = AMP + diphosphate + [E1 NEDD8-activating enzyme]-S-[NEDD8 protein]-yl-L-cysteine.</text>
        <dbReference type="EC" id="6.2.1.64"/>
    </reaction>
</comment>
<gene>
    <name evidence="4" type="primary">UBA2</name>
    <name evidence="4" type="ORF">A0H76_1998</name>
</gene>
<evidence type="ECO:0000256" key="1">
    <source>
        <dbReference type="ARBA" id="ARBA00022598"/>
    </source>
</evidence>
<protein>
    <recommendedName>
        <fullName evidence="2">NEDD8-activating enzyme E1 catalytic subunit</fullName>
        <ecNumber evidence="2">6.2.1.64</ecNumber>
    </recommendedName>
</protein>
<keyword evidence="2" id="KW-0067">ATP-binding</keyword>
<dbReference type="EMBL" id="LTAI01000475">
    <property type="protein sequence ID" value="ORD98730.1"/>
    <property type="molecule type" value="Genomic_DNA"/>
</dbReference>
<dbReference type="EC" id="6.2.1.64" evidence="2"/>
<dbReference type="PANTHER" id="PTHR10953:SF6">
    <property type="entry name" value="NEDD8-ACTIVATING ENZYME E1 CATALYTIC SUBUNIT"/>
    <property type="match status" value="1"/>
</dbReference>
<dbReference type="Proteomes" id="UP000192501">
    <property type="component" value="Unassembled WGS sequence"/>
</dbReference>
<name>A0A1X0QG18_9MICR</name>
<keyword evidence="2" id="KW-0547">Nucleotide-binding</keyword>
<dbReference type="SUPFAM" id="SSF69572">
    <property type="entry name" value="Activating enzymes of the ubiquitin-like proteins"/>
    <property type="match status" value="1"/>
</dbReference>
<dbReference type="GO" id="GO:0005634">
    <property type="term" value="C:nucleus"/>
    <property type="evidence" value="ECO:0007669"/>
    <property type="project" value="TreeGrafter"/>
</dbReference>
<comment type="pathway">
    <text evidence="2">Protein modification; protein neddylation.</text>
</comment>
<dbReference type="Gene3D" id="3.40.50.720">
    <property type="entry name" value="NAD(P)-binding Rossmann-like Domain"/>
    <property type="match status" value="1"/>
</dbReference>
<accession>A0A1X0QG18</accession>
<dbReference type="InterPro" id="IPR045886">
    <property type="entry name" value="ThiF/MoeB/HesA"/>
</dbReference>
<comment type="function">
    <text evidence="2">Catalytic subunit of the dimeric E1 enzyme, which activates NEDD8.</text>
</comment>
<dbReference type="AlphaFoldDB" id="A0A1X0QG18"/>
<dbReference type="GO" id="GO:0005524">
    <property type="term" value="F:ATP binding"/>
    <property type="evidence" value="ECO:0007669"/>
    <property type="project" value="UniProtKB-UniRule"/>
</dbReference>
<keyword evidence="2" id="KW-0833">Ubl conjugation pathway</keyword>
<organism evidence="4 5">
    <name type="scientific">Hepatospora eriocheir</name>
    <dbReference type="NCBI Taxonomy" id="1081669"/>
    <lineage>
        <taxon>Eukaryota</taxon>
        <taxon>Fungi</taxon>
        <taxon>Fungi incertae sedis</taxon>
        <taxon>Microsporidia</taxon>
        <taxon>Hepatosporidae</taxon>
        <taxon>Hepatospora</taxon>
    </lineage>
</organism>
<dbReference type="Gene3D" id="1.10.10.2660">
    <property type="entry name" value="Ubiquitin-activating enzyme E1, SCCH domain"/>
    <property type="match status" value="1"/>
</dbReference>
<comment type="similarity">
    <text evidence="2">Belongs to the ubiquitin-activating E1 family. UBA3 subfamily.</text>
</comment>
<sequence>MKNKVLNKDKIYALVVGSGGIGSELVKILNLLDKDKIDIKLVDYDTIDYTNLNRQFFFVRKDVDKYKCEVVSSKLRINCEPITRKICKETEVDFNFFSTNFLKEFDVVFNCLDNNETRSYVNQKCVMNGIPLIDGGSGGYFGQSYFFDKNTGCFDCKPKSEGEFYPVCTTRQKPEKFEHCLIWAKKKLSNTEPDKYKSEKIYNLACKKAKMFKLKISMNNIEASTFLNKIIPSICTTNSIIASLMVSSFITKYSYYLSREIMPVYPYSKNDECNVCNLPTYIFYKNINNKENIWEILVKKWNANSIIIQDHNFIETDFINNEICLFNYGIVNKNGNINRIYFTKFEDGNVPFLIKRVKYFFVINFLNNGF</sequence>
<dbReference type="PANTHER" id="PTHR10953">
    <property type="entry name" value="UBIQUITIN-ACTIVATING ENZYME E1"/>
    <property type="match status" value="1"/>
</dbReference>
<evidence type="ECO:0000256" key="2">
    <source>
        <dbReference type="RuleBase" id="RU368009"/>
    </source>
</evidence>
<feature type="domain" description="THIF-type NAD/FAD binding fold" evidence="3">
    <location>
        <begin position="12"/>
        <end position="255"/>
    </location>
</feature>
<dbReference type="InterPro" id="IPR042063">
    <property type="entry name" value="Ubi_acti_E1_SCCH"/>
</dbReference>
<dbReference type="GO" id="GO:0045116">
    <property type="term" value="P:protein neddylation"/>
    <property type="evidence" value="ECO:0007669"/>
    <property type="project" value="UniProtKB-UniRule"/>
</dbReference>
<dbReference type="VEuPathDB" id="MicrosporidiaDB:HERIO_2416"/>
<reference evidence="4 5" key="1">
    <citation type="journal article" date="2017" name="Environ. Microbiol.">
        <title>Decay of the glycolytic pathway and adaptation to intranuclear parasitism within Enterocytozoonidae microsporidia.</title>
        <authorList>
            <person name="Wiredu Boakye D."/>
            <person name="Jaroenlak P."/>
            <person name="Prachumwat A."/>
            <person name="Williams T.A."/>
            <person name="Bateman K.S."/>
            <person name="Itsathitphaisarn O."/>
            <person name="Sritunyalucksana K."/>
            <person name="Paszkiewicz K.H."/>
            <person name="Moore K.A."/>
            <person name="Stentiford G.D."/>
            <person name="Williams B.A."/>
        </authorList>
    </citation>
    <scope>NUCLEOTIDE SEQUENCE [LARGE SCALE GENOMIC DNA]</scope>
    <source>
        <strain evidence="5">canceri</strain>
    </source>
</reference>